<comment type="cofactor">
    <cofactor evidence="10">
        <name>Mg(2+)</name>
        <dbReference type="ChEBI" id="CHEBI:18420"/>
    </cofactor>
    <text evidence="10">Binds 1 Mg(2+) ion per subunit.</text>
</comment>
<dbReference type="AlphaFoldDB" id="A0A2T5GBW4"/>
<evidence type="ECO:0000256" key="1">
    <source>
        <dbReference type="ARBA" id="ARBA00008023"/>
    </source>
</evidence>
<reference evidence="12 13" key="1">
    <citation type="submission" date="2017-08" db="EMBL/GenBank/DDBJ databases">
        <title>Burning lignite coal seam in the remote Altai Mountains harbors a hydrogen-driven thermophilic microbial community.</title>
        <authorList>
            <person name="Kadnikov V.V."/>
            <person name="Mardanov A.V."/>
            <person name="Ivasenko D."/>
            <person name="Beletsky A.V."/>
            <person name="Karnachuk O.V."/>
            <person name="Ravin N.V."/>
        </authorList>
    </citation>
    <scope>NUCLEOTIDE SEQUENCE [LARGE SCALE GENOMIC DNA]</scope>
    <source>
        <strain evidence="12">AL33</strain>
    </source>
</reference>
<feature type="binding site" evidence="10">
    <location>
        <begin position="8"/>
        <end position="13"/>
    </location>
    <ligand>
        <name>substrate</name>
    </ligand>
</feature>
<evidence type="ECO:0000256" key="2">
    <source>
        <dbReference type="ARBA" id="ARBA00011738"/>
    </source>
</evidence>
<evidence type="ECO:0000313" key="12">
    <source>
        <dbReference type="EMBL" id="PTQ53680.1"/>
    </source>
</evidence>
<evidence type="ECO:0000256" key="11">
    <source>
        <dbReference type="RuleBase" id="RU003781"/>
    </source>
</evidence>
<evidence type="ECO:0000256" key="9">
    <source>
        <dbReference type="ARBA" id="ARBA00052017"/>
    </source>
</evidence>
<dbReference type="InterPro" id="IPR020922">
    <property type="entry name" value="dITP/XTP_pyrophosphatase"/>
</dbReference>
<comment type="caution">
    <text evidence="10">Lacks conserved residue(s) required for the propagation of feature annotation.</text>
</comment>
<feature type="binding site" evidence="10">
    <location>
        <begin position="182"/>
        <end position="183"/>
    </location>
    <ligand>
        <name>substrate</name>
    </ligand>
</feature>
<evidence type="ECO:0000256" key="8">
    <source>
        <dbReference type="ARBA" id="ARBA00051875"/>
    </source>
</evidence>
<dbReference type="GO" id="GO:0036222">
    <property type="term" value="F:XTP diphosphatase activity"/>
    <property type="evidence" value="ECO:0007669"/>
    <property type="project" value="UniProtKB-UniRule"/>
</dbReference>
<comment type="function">
    <text evidence="10">Pyrophosphatase that catalyzes the hydrolysis of nucleoside triphosphates to their monophosphate derivatives, with a high preference for the non-canonical purine nucleotides XTP (xanthosine triphosphate), dITP (deoxyinosine triphosphate) and ITP. Seems to function as a house-cleaning enzyme that removes non-canonical purine nucleotides from the nucleotide pool, thus preventing their incorporation into DNA/RNA and avoiding chromosomal lesions.</text>
</comment>
<dbReference type="GO" id="GO:0009146">
    <property type="term" value="P:purine nucleoside triphosphate catabolic process"/>
    <property type="evidence" value="ECO:0007669"/>
    <property type="project" value="UniProtKB-UniRule"/>
</dbReference>
<keyword evidence="6 10" id="KW-0460">Magnesium</keyword>
<dbReference type="PANTHER" id="PTHR11067">
    <property type="entry name" value="INOSINE TRIPHOSPHATE PYROPHOSPHATASE/HAM1 PROTEIN"/>
    <property type="match status" value="1"/>
</dbReference>
<organism evidence="12 13">
    <name type="scientific">Hydrogenibacillus schlegelii</name>
    <name type="common">Bacillus schlegelii</name>
    <dbReference type="NCBI Taxonomy" id="1484"/>
    <lineage>
        <taxon>Bacteria</taxon>
        <taxon>Bacillati</taxon>
        <taxon>Bacillota</taxon>
        <taxon>Bacilli</taxon>
        <taxon>Bacillales</taxon>
        <taxon>Bacillales Family X. Incertae Sedis</taxon>
        <taxon>Hydrogenibacillus</taxon>
    </lineage>
</organism>
<keyword evidence="5 10" id="KW-0378">Hydrolase</keyword>
<evidence type="ECO:0000256" key="4">
    <source>
        <dbReference type="ARBA" id="ARBA00022741"/>
    </source>
</evidence>
<dbReference type="Gene3D" id="3.90.950.10">
    <property type="match status" value="1"/>
</dbReference>
<feature type="active site" description="Proton acceptor" evidence="10">
    <location>
        <position position="70"/>
    </location>
</feature>
<dbReference type="GO" id="GO:0000166">
    <property type="term" value="F:nucleotide binding"/>
    <property type="evidence" value="ECO:0007669"/>
    <property type="project" value="UniProtKB-KW"/>
</dbReference>
<comment type="subunit">
    <text evidence="2 10">Homodimer.</text>
</comment>
<feature type="binding site" evidence="10">
    <location>
        <position position="71"/>
    </location>
    <ligand>
        <name>substrate</name>
    </ligand>
</feature>
<dbReference type="GO" id="GO:0009117">
    <property type="term" value="P:nucleotide metabolic process"/>
    <property type="evidence" value="ECO:0007669"/>
    <property type="project" value="UniProtKB-KW"/>
</dbReference>
<dbReference type="CDD" id="cd00515">
    <property type="entry name" value="HAM1"/>
    <property type="match status" value="1"/>
</dbReference>
<keyword evidence="3 10" id="KW-0479">Metal-binding</keyword>
<evidence type="ECO:0000256" key="3">
    <source>
        <dbReference type="ARBA" id="ARBA00022723"/>
    </source>
</evidence>
<keyword evidence="7 10" id="KW-0546">Nucleotide metabolism</keyword>
<dbReference type="SUPFAM" id="SSF52972">
    <property type="entry name" value="ITPase-like"/>
    <property type="match status" value="1"/>
</dbReference>
<dbReference type="Pfam" id="PF01725">
    <property type="entry name" value="Ham1p_like"/>
    <property type="match status" value="1"/>
</dbReference>
<evidence type="ECO:0000256" key="5">
    <source>
        <dbReference type="ARBA" id="ARBA00022801"/>
    </source>
</evidence>
<dbReference type="PANTHER" id="PTHR11067:SF9">
    <property type="entry name" value="INOSINE TRIPHOSPHATE PYROPHOSPHATASE"/>
    <property type="match status" value="1"/>
</dbReference>
<gene>
    <name evidence="12" type="ORF">HSCHL_1609</name>
</gene>
<keyword evidence="4 10" id="KW-0547">Nucleotide-binding</keyword>
<dbReference type="InterPro" id="IPR029001">
    <property type="entry name" value="ITPase-like_fam"/>
</dbReference>
<dbReference type="EC" id="3.6.1.66" evidence="10"/>
<dbReference type="InterPro" id="IPR002637">
    <property type="entry name" value="RdgB/HAM1"/>
</dbReference>
<dbReference type="NCBIfam" id="TIGR00042">
    <property type="entry name" value="RdgB/HAM1 family non-canonical purine NTP pyrophosphatase"/>
    <property type="match status" value="1"/>
</dbReference>
<evidence type="ECO:0000313" key="13">
    <source>
        <dbReference type="Proteomes" id="UP000244180"/>
    </source>
</evidence>
<evidence type="ECO:0000256" key="7">
    <source>
        <dbReference type="ARBA" id="ARBA00023080"/>
    </source>
</evidence>
<comment type="catalytic activity">
    <reaction evidence="10">
        <text>ITP + H2O = IMP + diphosphate + H(+)</text>
        <dbReference type="Rhea" id="RHEA:29399"/>
        <dbReference type="ChEBI" id="CHEBI:15377"/>
        <dbReference type="ChEBI" id="CHEBI:15378"/>
        <dbReference type="ChEBI" id="CHEBI:33019"/>
        <dbReference type="ChEBI" id="CHEBI:58053"/>
        <dbReference type="ChEBI" id="CHEBI:61402"/>
        <dbReference type="EC" id="3.6.1.66"/>
    </reaction>
</comment>
<name>A0A2T5GBW4_HYDSH</name>
<evidence type="ECO:0000256" key="10">
    <source>
        <dbReference type="HAMAP-Rule" id="MF_01405"/>
    </source>
</evidence>
<dbReference type="GO" id="GO:0035870">
    <property type="term" value="F:dITP diphosphatase activity"/>
    <property type="evidence" value="ECO:0007669"/>
    <property type="project" value="UniProtKB-UniRule"/>
</dbReference>
<protein>
    <recommendedName>
        <fullName evidence="10">dITP/XTP pyrophosphatase</fullName>
        <ecNumber evidence="10">3.6.1.66</ecNumber>
    </recommendedName>
    <alternativeName>
        <fullName evidence="10">Non-canonical purine NTP pyrophosphatase</fullName>
    </alternativeName>
    <alternativeName>
        <fullName evidence="10">Non-standard purine NTP pyrophosphatase</fullName>
    </alternativeName>
    <alternativeName>
        <fullName evidence="10">Nucleoside-triphosphate diphosphatase</fullName>
    </alternativeName>
    <alternativeName>
        <fullName evidence="10">Nucleoside-triphosphate pyrophosphatase</fullName>
        <shortName evidence="10">NTPase</shortName>
    </alternativeName>
</protein>
<dbReference type="Proteomes" id="UP000244180">
    <property type="component" value="Unassembled WGS sequence"/>
</dbReference>
<evidence type="ECO:0000256" key="6">
    <source>
        <dbReference type="ARBA" id="ARBA00022842"/>
    </source>
</evidence>
<dbReference type="GO" id="GO:0017111">
    <property type="term" value="F:ribonucleoside triphosphate phosphatase activity"/>
    <property type="evidence" value="ECO:0007669"/>
    <property type="project" value="InterPro"/>
</dbReference>
<comment type="catalytic activity">
    <reaction evidence="9 10">
        <text>XTP + H2O = XMP + diphosphate + H(+)</text>
        <dbReference type="Rhea" id="RHEA:28610"/>
        <dbReference type="ChEBI" id="CHEBI:15377"/>
        <dbReference type="ChEBI" id="CHEBI:15378"/>
        <dbReference type="ChEBI" id="CHEBI:33019"/>
        <dbReference type="ChEBI" id="CHEBI:57464"/>
        <dbReference type="ChEBI" id="CHEBI:61314"/>
        <dbReference type="EC" id="3.6.1.66"/>
    </reaction>
</comment>
<dbReference type="GO" id="GO:0005829">
    <property type="term" value="C:cytosol"/>
    <property type="evidence" value="ECO:0007669"/>
    <property type="project" value="TreeGrafter"/>
</dbReference>
<accession>A0A2T5GBW4</accession>
<feature type="binding site" evidence="10">
    <location>
        <begin position="154"/>
        <end position="157"/>
    </location>
    <ligand>
        <name>substrate</name>
    </ligand>
</feature>
<comment type="similarity">
    <text evidence="1 10 11">Belongs to the HAM1 NTPase family.</text>
</comment>
<feature type="binding site" evidence="10">
    <location>
        <position position="177"/>
    </location>
    <ligand>
        <name>substrate</name>
    </ligand>
</feature>
<feature type="binding site" evidence="10">
    <location>
        <position position="70"/>
    </location>
    <ligand>
        <name>Mg(2+)</name>
        <dbReference type="ChEBI" id="CHEBI:18420"/>
    </ligand>
</feature>
<dbReference type="FunFam" id="3.90.950.10:FF:000001">
    <property type="entry name" value="dITP/XTP pyrophosphatase"/>
    <property type="match status" value="1"/>
</dbReference>
<dbReference type="GO" id="GO:0046872">
    <property type="term" value="F:metal ion binding"/>
    <property type="evidence" value="ECO:0007669"/>
    <property type="project" value="UniProtKB-KW"/>
</dbReference>
<comment type="catalytic activity">
    <reaction evidence="8 10">
        <text>dITP + H2O = dIMP + diphosphate + H(+)</text>
        <dbReference type="Rhea" id="RHEA:28342"/>
        <dbReference type="ChEBI" id="CHEBI:15377"/>
        <dbReference type="ChEBI" id="CHEBI:15378"/>
        <dbReference type="ChEBI" id="CHEBI:33019"/>
        <dbReference type="ChEBI" id="CHEBI:61194"/>
        <dbReference type="ChEBI" id="CHEBI:61382"/>
        <dbReference type="EC" id="3.6.1.66"/>
    </reaction>
</comment>
<proteinExistence type="inferred from homology"/>
<dbReference type="GO" id="GO:0036220">
    <property type="term" value="F:ITP diphosphatase activity"/>
    <property type="evidence" value="ECO:0007669"/>
    <property type="project" value="UniProtKB-UniRule"/>
</dbReference>
<sequence>MATILLATHNRHKAEELQALLLPRGIRVRTLAESAVDVVLSETGATFVENALEKARTAAAVFHLPTLADDSGLEVAALGGAPGVHSARFAGEPRDDARNNAKLLQALEGVTDRRARFVAVLAFVAPVASGWLERTFTGMLEGEILPAPRGTGGFGYDPLFYVPALGRTLAELSPDEKNAVSHRGRALAAFVRWLEAEGRRLLGW</sequence>
<comment type="caution">
    <text evidence="12">The sequence shown here is derived from an EMBL/GenBank/DDBJ whole genome shotgun (WGS) entry which is preliminary data.</text>
</comment>
<dbReference type="EMBL" id="PEBV01000012">
    <property type="protein sequence ID" value="PTQ53680.1"/>
    <property type="molecule type" value="Genomic_DNA"/>
</dbReference>
<dbReference type="RefSeq" id="WP_273000043.1">
    <property type="nucleotide sequence ID" value="NZ_PEBV01000012.1"/>
</dbReference>
<dbReference type="HAMAP" id="MF_01405">
    <property type="entry name" value="Non_canon_purine_NTPase"/>
    <property type="match status" value="1"/>
</dbReference>